<evidence type="ECO:0000313" key="4">
    <source>
        <dbReference type="EMBL" id="KZK05166.1"/>
    </source>
</evidence>
<feature type="region of interest" description="Disordered" evidence="2">
    <location>
        <begin position="255"/>
        <end position="277"/>
    </location>
</feature>
<gene>
    <name evidence="4" type="ORF">AB996_2150</name>
</gene>
<evidence type="ECO:0000313" key="5">
    <source>
        <dbReference type="Proteomes" id="UP000076519"/>
    </source>
</evidence>
<feature type="transmembrane region" description="Helical" evidence="3">
    <location>
        <begin position="438"/>
        <end position="466"/>
    </location>
</feature>
<feature type="transmembrane region" description="Helical" evidence="3">
    <location>
        <begin position="395"/>
        <end position="418"/>
    </location>
</feature>
<feature type="coiled-coil region" evidence="1">
    <location>
        <begin position="466"/>
        <end position="493"/>
    </location>
</feature>
<protein>
    <recommendedName>
        <fullName evidence="6">Cation diffusion facilitator family transporter</fullName>
    </recommendedName>
</protein>
<dbReference type="EMBL" id="LIYF01000037">
    <property type="protein sequence ID" value="KZK05166.1"/>
    <property type="molecule type" value="Genomic_DNA"/>
</dbReference>
<reference evidence="4 5" key="1">
    <citation type="submission" date="2015-08" db="EMBL/GenBank/DDBJ databases">
        <title>Draft Genome Sequences of 11 Lactococcus lactis subspecies cremoris strains.</title>
        <authorList>
            <person name="Wels M."/>
            <person name="Backus L."/>
            <person name="Boekhorst J."/>
            <person name="Dijkstra A."/>
            <person name="Beerthuizen M."/>
            <person name="Siezen R."/>
            <person name="Bachmann H."/>
            <person name="Van Hijum S."/>
        </authorList>
    </citation>
    <scope>NUCLEOTIDE SEQUENCE [LARGE SCALE GENOMIC DNA]</scope>
    <source>
        <strain evidence="4 5">KW10</strain>
    </source>
</reference>
<feature type="transmembrane region" description="Helical" evidence="3">
    <location>
        <begin position="287"/>
        <end position="305"/>
    </location>
</feature>
<organism evidence="4 5">
    <name type="scientific">Lactococcus lactis subsp. cremoris</name>
    <name type="common">Streptococcus cremoris</name>
    <dbReference type="NCBI Taxonomy" id="1359"/>
    <lineage>
        <taxon>Bacteria</taxon>
        <taxon>Bacillati</taxon>
        <taxon>Bacillota</taxon>
        <taxon>Bacilli</taxon>
        <taxon>Lactobacillales</taxon>
        <taxon>Streptococcaceae</taxon>
        <taxon>Lactococcus</taxon>
    </lineage>
</organism>
<keyword evidence="3" id="KW-1133">Transmembrane helix</keyword>
<proteinExistence type="predicted"/>
<name>A0A166IX51_LACLC</name>
<evidence type="ECO:0008006" key="6">
    <source>
        <dbReference type="Google" id="ProtNLM"/>
    </source>
</evidence>
<keyword evidence="3" id="KW-0812">Transmembrane</keyword>
<feature type="compositionally biased region" description="Polar residues" evidence="2">
    <location>
        <begin position="261"/>
        <end position="271"/>
    </location>
</feature>
<evidence type="ECO:0000256" key="3">
    <source>
        <dbReference type="SAM" id="Phobius"/>
    </source>
</evidence>
<evidence type="ECO:0000256" key="1">
    <source>
        <dbReference type="SAM" id="Coils"/>
    </source>
</evidence>
<dbReference type="PATRIC" id="fig|1359.32.peg.748"/>
<accession>A0A166IX51</accession>
<dbReference type="AlphaFoldDB" id="A0A166IX51"/>
<feature type="region of interest" description="Disordered" evidence="2">
    <location>
        <begin position="195"/>
        <end position="216"/>
    </location>
</feature>
<dbReference type="RefSeq" id="WP_063282330.1">
    <property type="nucleotide sequence ID" value="NZ_LIYF01000037.1"/>
</dbReference>
<comment type="caution">
    <text evidence="4">The sequence shown here is derived from an EMBL/GenBank/DDBJ whole genome shotgun (WGS) entry which is preliminary data.</text>
</comment>
<sequence length="564" mass="62664">MANQNENQIEMNEAVDLGGLEKSLTEAIESQVSDLDSLTEELQNIGNPSQLGKVVMDTVWEQLMNNMGSVAGEDFIKENGNMTLDLSKDAHIQTTDNFADGKIASHNKEINYQERYDNWQGNFEKDKSEQIKYHSDRTGKQKENLVKGARKKYDEGRPKGSKEKGMDMDHTVSAGEIIRDPKVAAHLTEQEKINFANSSSNLNEMNSSHNRSKSDLSMKEWLETPNANGQKPKDIFNDLDDETIKSYYEKDMQAREKWGKTKNQGEQSSIESGKKSRREEAFKVGKAAVGAVAMSLLAAFIKEVVKKFIKWLSSKEKTLENLLANIKAAISSFVKNLGQNLLSAGQTLATTIATAIFGPITRTFTKAFTMLKQGMKSVADAIAYIRKPENRKKSLSILVAEVGKIIVVGLSAVGALALNDVIEKGLMAIPPLAIEIPLFGSLASILGLATSGLIAGLIGAMVLNYIDKWIAQKRKAEATVKIIEKQNEILQTQEVQKLVVEEELVQTKERAFQNIADRHTEARKIMKETLANVFEEPMKDVTPVEESDNKKDLDELQRLLEGLL</sequence>
<keyword evidence="3" id="KW-0472">Membrane</keyword>
<feature type="compositionally biased region" description="Low complexity" evidence="2">
    <location>
        <begin position="197"/>
        <end position="209"/>
    </location>
</feature>
<dbReference type="Proteomes" id="UP000076519">
    <property type="component" value="Unassembled WGS sequence"/>
</dbReference>
<evidence type="ECO:0000256" key="2">
    <source>
        <dbReference type="SAM" id="MobiDB-lite"/>
    </source>
</evidence>
<keyword evidence="1" id="KW-0175">Coiled coil</keyword>